<dbReference type="PROSITE" id="PS51462">
    <property type="entry name" value="NUDIX"/>
    <property type="match status" value="1"/>
</dbReference>
<dbReference type="EMBL" id="JAVRHL010000002">
    <property type="protein sequence ID" value="MDT0682864.1"/>
    <property type="molecule type" value="Genomic_DNA"/>
</dbReference>
<dbReference type="Proteomes" id="UP001265259">
    <property type="component" value="Unassembled WGS sequence"/>
</dbReference>
<keyword evidence="3" id="KW-0479">Metal-binding</keyword>
<reference evidence="8 9" key="1">
    <citation type="submission" date="2023-09" db="EMBL/GenBank/DDBJ databases">
        <authorList>
            <person name="Rey-Velasco X."/>
        </authorList>
    </citation>
    <scope>NUCLEOTIDE SEQUENCE [LARGE SCALE GENOMIC DNA]</scope>
    <source>
        <strain evidence="8 9">F158</strain>
    </source>
</reference>
<dbReference type="RefSeq" id="WP_311690813.1">
    <property type="nucleotide sequence ID" value="NZ_JAVRHL010000002.1"/>
</dbReference>
<accession>A0ABU3DGP2</accession>
<comment type="cofactor">
    <cofactor evidence="2">
        <name>Mg(2+)</name>
        <dbReference type="ChEBI" id="CHEBI:18420"/>
    </cofactor>
</comment>
<evidence type="ECO:0000256" key="5">
    <source>
        <dbReference type="ARBA" id="ARBA00022842"/>
    </source>
</evidence>
<feature type="domain" description="Nudix hydrolase" evidence="7">
    <location>
        <begin position="12"/>
        <end position="197"/>
    </location>
</feature>
<evidence type="ECO:0000313" key="8">
    <source>
        <dbReference type="EMBL" id="MDT0682864.1"/>
    </source>
</evidence>
<dbReference type="GO" id="GO:0016787">
    <property type="term" value="F:hydrolase activity"/>
    <property type="evidence" value="ECO:0007669"/>
    <property type="project" value="UniProtKB-KW"/>
</dbReference>
<dbReference type="Gene3D" id="3.90.79.10">
    <property type="entry name" value="Nucleoside Triphosphate Pyrophosphohydrolase"/>
    <property type="match status" value="1"/>
</dbReference>
<evidence type="ECO:0000256" key="6">
    <source>
        <dbReference type="ARBA" id="ARBA00023211"/>
    </source>
</evidence>
<dbReference type="EC" id="3.6.-.-" evidence="8"/>
<name>A0ABU3DGP2_9RHOB</name>
<proteinExistence type="predicted"/>
<protein>
    <submittedName>
        <fullName evidence="8">NUDIX hydrolase</fullName>
        <ecNumber evidence="8">3.6.-.-</ecNumber>
    </submittedName>
</protein>
<keyword evidence="6" id="KW-0464">Manganese</keyword>
<dbReference type="InterPro" id="IPR015797">
    <property type="entry name" value="NUDIX_hydrolase-like_dom_sf"/>
</dbReference>
<dbReference type="PANTHER" id="PTHR12318:SF0">
    <property type="entry name" value="ACYL-COENZYME A DIPHOSPHATASE NUDT19"/>
    <property type="match status" value="1"/>
</dbReference>
<keyword evidence="4 8" id="KW-0378">Hydrolase</keyword>
<evidence type="ECO:0000256" key="3">
    <source>
        <dbReference type="ARBA" id="ARBA00022723"/>
    </source>
</evidence>
<keyword evidence="5" id="KW-0460">Magnesium</keyword>
<comment type="caution">
    <text evidence="8">The sequence shown here is derived from an EMBL/GenBank/DDBJ whole genome shotgun (WGS) entry which is preliminary data.</text>
</comment>
<evidence type="ECO:0000256" key="4">
    <source>
        <dbReference type="ARBA" id="ARBA00022801"/>
    </source>
</evidence>
<dbReference type="InterPro" id="IPR039121">
    <property type="entry name" value="NUDT19"/>
</dbReference>
<organism evidence="8 9">
    <name type="scientific">Tropicimonas omnivorans</name>
    <dbReference type="NCBI Taxonomy" id="3075590"/>
    <lineage>
        <taxon>Bacteria</taxon>
        <taxon>Pseudomonadati</taxon>
        <taxon>Pseudomonadota</taxon>
        <taxon>Alphaproteobacteria</taxon>
        <taxon>Rhodobacterales</taxon>
        <taxon>Roseobacteraceae</taxon>
        <taxon>Tropicimonas</taxon>
    </lineage>
</organism>
<dbReference type="PANTHER" id="PTHR12318">
    <property type="entry name" value="TESTOSTERONE-REGULATED PROTEIN RP2"/>
    <property type="match status" value="1"/>
</dbReference>
<evidence type="ECO:0000256" key="1">
    <source>
        <dbReference type="ARBA" id="ARBA00001936"/>
    </source>
</evidence>
<comment type="cofactor">
    <cofactor evidence="1">
        <name>Mn(2+)</name>
        <dbReference type="ChEBI" id="CHEBI:29035"/>
    </cofactor>
</comment>
<dbReference type="CDD" id="cd18870">
    <property type="entry name" value="NUDIX_AcylCoAdiphos_Nudt19"/>
    <property type="match status" value="1"/>
</dbReference>
<dbReference type="InterPro" id="IPR000086">
    <property type="entry name" value="NUDIX_hydrolase_dom"/>
</dbReference>
<keyword evidence="9" id="KW-1185">Reference proteome</keyword>
<evidence type="ECO:0000259" key="7">
    <source>
        <dbReference type="PROSITE" id="PS51462"/>
    </source>
</evidence>
<dbReference type="SUPFAM" id="SSF55811">
    <property type="entry name" value="Nudix"/>
    <property type="match status" value="1"/>
</dbReference>
<evidence type="ECO:0000313" key="9">
    <source>
        <dbReference type="Proteomes" id="UP001265259"/>
    </source>
</evidence>
<gene>
    <name evidence="8" type="ORF">RM543_09215</name>
</gene>
<sequence length="223" mass="23825">MSRPLTEASHIPVRPAATVIFHREAASGPEVLMGRRGGRAAFLPGRMVFPGGAVEDADEEIPLAAMPPERELHRLGLRSGLAPRALLVAAIRETWEETGLILGAAGAWKDPPAGWRGFARAGYLPDASALRLVLRAVTPPDRPRRFDARIFSAPAAALIEAGHAGDGELSSLAWVPMEAALADDPPFITRLALGELADRFESPDLPPRLVACEARLTRSSRLG</sequence>
<evidence type="ECO:0000256" key="2">
    <source>
        <dbReference type="ARBA" id="ARBA00001946"/>
    </source>
</evidence>